<dbReference type="AlphaFoldDB" id="A0A6J6YE34"/>
<name>A0A6J6YE34_9ZZZZ</name>
<accession>A0A6J6YE34</accession>
<gene>
    <name evidence="1" type="ORF">UFOPK3120_00372</name>
</gene>
<dbReference type="EMBL" id="CAFAAW010000027">
    <property type="protein sequence ID" value="CAB4807612.1"/>
    <property type="molecule type" value="Genomic_DNA"/>
</dbReference>
<reference evidence="1" key="1">
    <citation type="submission" date="2020-05" db="EMBL/GenBank/DDBJ databases">
        <authorList>
            <person name="Chiriac C."/>
            <person name="Salcher M."/>
            <person name="Ghai R."/>
            <person name="Kavagutti S V."/>
        </authorList>
    </citation>
    <scope>NUCLEOTIDE SEQUENCE</scope>
</reference>
<protein>
    <submittedName>
        <fullName evidence="1">Unannotated protein</fullName>
    </submittedName>
</protein>
<organism evidence="1">
    <name type="scientific">freshwater metagenome</name>
    <dbReference type="NCBI Taxonomy" id="449393"/>
    <lineage>
        <taxon>unclassified sequences</taxon>
        <taxon>metagenomes</taxon>
        <taxon>ecological metagenomes</taxon>
    </lineage>
</organism>
<sequence>MTPPGAPSTVLLEIVWIESIINNSGLTESMWAITAPRSDSAASQRFLSIAFNRSARKRTCEADSSPEI</sequence>
<proteinExistence type="predicted"/>
<evidence type="ECO:0000313" key="1">
    <source>
        <dbReference type="EMBL" id="CAB4807612.1"/>
    </source>
</evidence>